<dbReference type="EMBL" id="FXYE01000001">
    <property type="protein sequence ID" value="SMX34448.1"/>
    <property type="molecule type" value="Genomic_DNA"/>
</dbReference>
<dbReference type="Proteomes" id="UP000202922">
    <property type="component" value="Unassembled WGS sequence"/>
</dbReference>
<dbReference type="Gene3D" id="3.10.350.10">
    <property type="entry name" value="LysM domain"/>
    <property type="match status" value="1"/>
</dbReference>
<accession>A0A238JUU5</accession>
<dbReference type="AlphaFoldDB" id="A0A238JUU5"/>
<reference evidence="3" key="1">
    <citation type="submission" date="2017-05" db="EMBL/GenBank/DDBJ databases">
        <authorList>
            <person name="Rodrigo-Torres L."/>
            <person name="Arahal R. D."/>
            <person name="Lucena T."/>
        </authorList>
    </citation>
    <scope>NUCLEOTIDE SEQUENCE [LARGE SCALE GENOMIC DNA]</scope>
    <source>
        <strain evidence="3">CECT 8621</strain>
    </source>
</reference>
<proteinExistence type="predicted"/>
<dbReference type="Pfam" id="PF01476">
    <property type="entry name" value="LysM"/>
    <property type="match status" value="1"/>
</dbReference>
<feature type="domain" description="LysM" evidence="1">
    <location>
        <begin position="401"/>
        <end position="450"/>
    </location>
</feature>
<gene>
    <name evidence="2" type="ORF">COL8621_01314</name>
</gene>
<dbReference type="Gene3D" id="2.60.40.10">
    <property type="entry name" value="Immunoglobulins"/>
    <property type="match status" value="1"/>
</dbReference>
<protein>
    <submittedName>
        <fullName evidence="2">LysM domain/BON superfamily protein</fullName>
    </submittedName>
</protein>
<dbReference type="InterPro" id="IPR036779">
    <property type="entry name" value="LysM_dom_sf"/>
</dbReference>
<keyword evidence="3" id="KW-1185">Reference proteome</keyword>
<sequence length="454" mass="46747">MSIWANMGALMKSAAVGTLAVTVAGAGYLVYENGRTGTVSEVPAALPVAQIAAPDDNVKNVAEPVDSNVVSKEDTPSEVTPPSFDVVRVEPTGGALIAGLAAPGTDVTVLIDGQPAATATSDRRGQFVAMFDMAPSEVARLVSLETATGDGEKVLSEGVVILEPTPTGDAVAEANPVVAEPVVVAGPKEVPAEEKVAALDVPAVEELQSEPAAEDIAEPKAVMIATQDTEAVEDVVETEAEVESEPSAPEVVQADTSTPAIAAPAQVARAPGVLLADESGVRVLQPRSAETPATPGQSIVIDAISYRADGAVVLSGRAAPGAIVRVYLNNKAVGDARVGASGQWTSTQEDVAAGLYTLRADQLNADGKVSGRFETPFKREAEAELLAASNSDTLKAGTGLQAVTVQPGFTLWGIARENFGDGTLYVKVYEANRDLIRDPDLIYPGQVFAMPSDN</sequence>
<dbReference type="RefSeq" id="WP_141137848.1">
    <property type="nucleotide sequence ID" value="NZ_FXYE01000001.1"/>
</dbReference>
<name>A0A238JUU5_9RHOB</name>
<dbReference type="OrthoDB" id="370541at2"/>
<dbReference type="PANTHER" id="PTHR34700:SF4">
    <property type="entry name" value="PHAGE-LIKE ELEMENT PBSX PROTEIN XKDP"/>
    <property type="match status" value="1"/>
</dbReference>
<dbReference type="InterPro" id="IPR018392">
    <property type="entry name" value="LysM"/>
</dbReference>
<organism evidence="2 3">
    <name type="scientific">Actibacterium lipolyticum</name>
    <dbReference type="NCBI Taxonomy" id="1524263"/>
    <lineage>
        <taxon>Bacteria</taxon>
        <taxon>Pseudomonadati</taxon>
        <taxon>Pseudomonadota</taxon>
        <taxon>Alphaproteobacteria</taxon>
        <taxon>Rhodobacterales</taxon>
        <taxon>Roseobacteraceae</taxon>
        <taxon>Actibacterium</taxon>
    </lineage>
</organism>
<dbReference type="InterPro" id="IPR052196">
    <property type="entry name" value="Bact_Kbp"/>
</dbReference>
<evidence type="ECO:0000313" key="2">
    <source>
        <dbReference type="EMBL" id="SMX34448.1"/>
    </source>
</evidence>
<evidence type="ECO:0000313" key="3">
    <source>
        <dbReference type="Proteomes" id="UP000202922"/>
    </source>
</evidence>
<dbReference type="PROSITE" id="PS51782">
    <property type="entry name" value="LYSM"/>
    <property type="match status" value="1"/>
</dbReference>
<dbReference type="PANTHER" id="PTHR34700">
    <property type="entry name" value="POTASSIUM BINDING PROTEIN KBP"/>
    <property type="match status" value="1"/>
</dbReference>
<evidence type="ECO:0000259" key="1">
    <source>
        <dbReference type="PROSITE" id="PS51782"/>
    </source>
</evidence>
<dbReference type="InterPro" id="IPR013783">
    <property type="entry name" value="Ig-like_fold"/>
</dbReference>
<dbReference type="CDD" id="cd00118">
    <property type="entry name" value="LysM"/>
    <property type="match status" value="1"/>
</dbReference>